<accession>A0AAE8MAJ9</accession>
<evidence type="ECO:0008006" key="7">
    <source>
        <dbReference type="Google" id="ProtNLM"/>
    </source>
</evidence>
<comment type="caution">
    <text evidence="5">The sequence shown here is derived from an EMBL/GenBank/DDBJ whole genome shotgun (WGS) entry which is preliminary data.</text>
</comment>
<evidence type="ECO:0000313" key="5">
    <source>
        <dbReference type="EMBL" id="SPJ78438.1"/>
    </source>
</evidence>
<reference evidence="5" key="1">
    <citation type="submission" date="2018-03" db="EMBL/GenBank/DDBJ databases">
        <authorList>
            <person name="Guldener U."/>
        </authorList>
    </citation>
    <scope>NUCLEOTIDE SEQUENCE</scope>
</reference>
<keyword evidence="1" id="KW-0540">Nuclease</keyword>
<evidence type="ECO:0000256" key="3">
    <source>
        <dbReference type="ARBA" id="ARBA00022839"/>
    </source>
</evidence>
<dbReference type="InterPro" id="IPR036866">
    <property type="entry name" value="RibonucZ/Hydroxyglut_hydro"/>
</dbReference>
<dbReference type="GO" id="GO:0000723">
    <property type="term" value="P:telomere maintenance"/>
    <property type="evidence" value="ECO:0007669"/>
    <property type="project" value="TreeGrafter"/>
</dbReference>
<dbReference type="Gene3D" id="3.60.15.10">
    <property type="entry name" value="Ribonuclease Z/Hydroxyacylglutathione hydrolase-like"/>
    <property type="match status" value="1"/>
</dbReference>
<evidence type="ECO:0000313" key="6">
    <source>
        <dbReference type="Proteomes" id="UP001187734"/>
    </source>
</evidence>
<keyword evidence="2" id="KW-0378">Hydrolase</keyword>
<evidence type="ECO:0000256" key="1">
    <source>
        <dbReference type="ARBA" id="ARBA00022722"/>
    </source>
</evidence>
<proteinExistence type="predicted"/>
<dbReference type="Proteomes" id="UP001187734">
    <property type="component" value="Unassembled WGS sequence"/>
</dbReference>
<dbReference type="EMBL" id="ONZP01000229">
    <property type="protein sequence ID" value="SPJ78438.1"/>
    <property type="molecule type" value="Genomic_DNA"/>
</dbReference>
<feature type="compositionally biased region" description="Basic and acidic residues" evidence="4">
    <location>
        <begin position="468"/>
        <end position="479"/>
    </location>
</feature>
<dbReference type="PANTHER" id="PTHR23240">
    <property type="entry name" value="DNA CROSS-LINK REPAIR PROTEIN PSO2/SNM1-RELATED"/>
    <property type="match status" value="1"/>
</dbReference>
<keyword evidence="6" id="KW-1185">Reference proteome</keyword>
<feature type="region of interest" description="Disordered" evidence="4">
    <location>
        <begin position="466"/>
        <end position="485"/>
    </location>
</feature>
<sequence length="562" mass="62532">MFLVEGNGKAILYTGDIRSEPWFVNTISRNPNLVEYTSGLKTLDKIYLDTSFTEDVPFQTKAQGIAELLRKVSKYPDDTVFHLQAWTYGYEDVWVALSKALKSKIHVDDYKLRIYGSLKSNTPDSRFNADVHLTPESPALIGHMCGNTPHPGCLTSEVNVRLHSCEKGNMCELAQKPTTVSIQPIIAHLPTGEDLAEVGVGGGGDDLQRETELEYLDQASLAALFNMTLSSSTSSTDMSDMLQELLEQVASTGRNIPLNWDVETLSAHSADEIIIMLVERLRRNTKNKQLGDGIDLPKTIHFPYSRHSSLPELCHLVQIFQPKDVWPCTVSPVEWLRNGITIGSMFGRLCSGEIFEHDLVMQGLAAKHASSNEHQQHGSQTTVGSNPILSSPVHESQDTQQRKSCRTERRFVSPLLDTQASGLYAGPALEPEHPAKDLEAPSADTSVHRSIECSEAEQVMGVQQVLDSRSEAPTEKSCDRPAPGSYYRKHTFSDVSSEEIERSEPGMVGLTKKLFSSNQLEAYSLLRQDAYRQMVQNMTEDTWVPLQLISTSDEYTAEEKEL</sequence>
<dbReference type="GO" id="GO:0036297">
    <property type="term" value="P:interstrand cross-link repair"/>
    <property type="evidence" value="ECO:0007669"/>
    <property type="project" value="TreeGrafter"/>
</dbReference>
<evidence type="ECO:0000256" key="2">
    <source>
        <dbReference type="ARBA" id="ARBA00022801"/>
    </source>
</evidence>
<keyword evidence="3" id="KW-0269">Exonuclease</keyword>
<dbReference type="GO" id="GO:0035312">
    <property type="term" value="F:5'-3' DNA exonuclease activity"/>
    <property type="evidence" value="ECO:0007669"/>
    <property type="project" value="TreeGrafter"/>
</dbReference>
<dbReference type="GO" id="GO:0003684">
    <property type="term" value="F:damaged DNA binding"/>
    <property type="evidence" value="ECO:0007669"/>
    <property type="project" value="TreeGrafter"/>
</dbReference>
<protein>
    <recommendedName>
        <fullName evidence="7">DNA repair metallo-beta-lactamase domain-containing protein</fullName>
    </recommendedName>
</protein>
<feature type="region of interest" description="Disordered" evidence="4">
    <location>
        <begin position="368"/>
        <end position="411"/>
    </location>
</feature>
<gene>
    <name evidence="5" type="ORF">FTOL_06827</name>
</gene>
<feature type="compositionally biased region" description="Polar residues" evidence="4">
    <location>
        <begin position="377"/>
        <end position="389"/>
    </location>
</feature>
<organism evidence="5 6">
    <name type="scientific">Fusarium torulosum</name>
    <dbReference type="NCBI Taxonomy" id="33205"/>
    <lineage>
        <taxon>Eukaryota</taxon>
        <taxon>Fungi</taxon>
        <taxon>Dikarya</taxon>
        <taxon>Ascomycota</taxon>
        <taxon>Pezizomycotina</taxon>
        <taxon>Sordariomycetes</taxon>
        <taxon>Hypocreomycetidae</taxon>
        <taxon>Hypocreales</taxon>
        <taxon>Nectriaceae</taxon>
        <taxon>Fusarium</taxon>
    </lineage>
</organism>
<evidence type="ECO:0000256" key="4">
    <source>
        <dbReference type="SAM" id="MobiDB-lite"/>
    </source>
</evidence>
<dbReference type="PANTHER" id="PTHR23240:SF8">
    <property type="entry name" value="PROTEIN ARTEMIS"/>
    <property type="match status" value="1"/>
</dbReference>
<name>A0AAE8MAJ9_9HYPO</name>
<dbReference type="AlphaFoldDB" id="A0AAE8MAJ9"/>
<feature type="compositionally biased region" description="Basic and acidic residues" evidence="4">
    <location>
        <begin position="395"/>
        <end position="411"/>
    </location>
</feature>
<dbReference type="GO" id="GO:0006303">
    <property type="term" value="P:double-strand break repair via nonhomologous end joining"/>
    <property type="evidence" value="ECO:0007669"/>
    <property type="project" value="TreeGrafter"/>
</dbReference>